<sequence>MFSRHAKRHRRFCVRFLRWIIKAARCIHVLMPYRSLANRSVPFGLDFLDFHGKLHAQTSTSWTLCAALT</sequence>
<proteinExistence type="predicted"/>
<organism evidence="1 2">
    <name type="scientific">Selenomonas sputigena (strain ATCC 35185 / DSM 20758 / CCUG 44933 / VPI D19B-28)</name>
    <dbReference type="NCBI Taxonomy" id="546271"/>
    <lineage>
        <taxon>Bacteria</taxon>
        <taxon>Bacillati</taxon>
        <taxon>Bacillota</taxon>
        <taxon>Negativicutes</taxon>
        <taxon>Selenomonadales</taxon>
        <taxon>Selenomonadaceae</taxon>
        <taxon>Selenomonas</taxon>
    </lineage>
</organism>
<accession>C9LVJ3</accession>
<dbReference type="EMBL" id="ACKP02000027">
    <property type="protein sequence ID" value="EEX77156.1"/>
    <property type="molecule type" value="Genomic_DNA"/>
</dbReference>
<dbReference type="Proteomes" id="UP000003505">
    <property type="component" value="Unassembled WGS sequence"/>
</dbReference>
<dbReference type="AlphaFoldDB" id="C9LVJ3"/>
<name>C9LVJ3_SELS3</name>
<gene>
    <name evidence="1" type="ORF">SELSPUOL_01487</name>
</gene>
<comment type="caution">
    <text evidence="1">The sequence shown here is derived from an EMBL/GenBank/DDBJ whole genome shotgun (WGS) entry which is preliminary data.</text>
</comment>
<protein>
    <submittedName>
        <fullName evidence="1">Uncharacterized protein</fullName>
    </submittedName>
</protein>
<evidence type="ECO:0000313" key="1">
    <source>
        <dbReference type="EMBL" id="EEX77156.1"/>
    </source>
</evidence>
<reference evidence="1 2" key="1">
    <citation type="submission" date="2009-09" db="EMBL/GenBank/DDBJ databases">
        <authorList>
            <person name="Weinstock G."/>
            <person name="Sodergren E."/>
            <person name="Clifton S."/>
            <person name="Fulton L."/>
            <person name="Fulton B."/>
            <person name="Courtney L."/>
            <person name="Fronick C."/>
            <person name="Harrison M."/>
            <person name="Strong C."/>
            <person name="Farmer C."/>
            <person name="Delahaunty K."/>
            <person name="Markovic C."/>
            <person name="Hall O."/>
            <person name="Minx P."/>
            <person name="Tomlinson C."/>
            <person name="Mitreva M."/>
            <person name="Nelson J."/>
            <person name="Hou S."/>
            <person name="Wollam A."/>
            <person name="Pepin K.H."/>
            <person name="Johnson M."/>
            <person name="Bhonagiri V."/>
            <person name="Nash W.E."/>
            <person name="Warren W."/>
            <person name="Chinwalla A."/>
            <person name="Mardis E.R."/>
            <person name="Wilson R.K."/>
        </authorList>
    </citation>
    <scope>NUCLEOTIDE SEQUENCE [LARGE SCALE GENOMIC DNA]</scope>
    <source>
        <strain evidence="2">ATCC 35185 / DSM 20758 / VPI D19B-28</strain>
    </source>
</reference>
<evidence type="ECO:0000313" key="2">
    <source>
        <dbReference type="Proteomes" id="UP000003505"/>
    </source>
</evidence>